<reference evidence="1 2" key="1">
    <citation type="submission" date="2020-08" db="EMBL/GenBank/DDBJ databases">
        <title>Genomic Encyclopedia of Type Strains, Phase IV (KMG-IV): sequencing the most valuable type-strain genomes for metagenomic binning, comparative biology and taxonomic classification.</title>
        <authorList>
            <person name="Goeker M."/>
        </authorList>
    </citation>
    <scope>NUCLEOTIDE SEQUENCE [LARGE SCALE GENOMIC DNA]</scope>
    <source>
        <strain evidence="1 2">DSM 103377</strain>
    </source>
</reference>
<gene>
    <name evidence="1" type="ORF">FHS89_001524</name>
</gene>
<dbReference type="SUPFAM" id="SSF52540">
    <property type="entry name" value="P-loop containing nucleoside triphosphate hydrolases"/>
    <property type="match status" value="1"/>
</dbReference>
<dbReference type="Proteomes" id="UP000553766">
    <property type="component" value="Unassembled WGS sequence"/>
</dbReference>
<evidence type="ECO:0000313" key="1">
    <source>
        <dbReference type="EMBL" id="MBB5515512.1"/>
    </source>
</evidence>
<evidence type="ECO:0000313" key="2">
    <source>
        <dbReference type="Proteomes" id="UP000553766"/>
    </source>
</evidence>
<keyword evidence="2" id="KW-1185">Reference proteome</keyword>
<comment type="caution">
    <text evidence="1">The sequence shown here is derived from an EMBL/GenBank/DDBJ whole genome shotgun (WGS) entry which is preliminary data.</text>
</comment>
<dbReference type="InterPro" id="IPR027417">
    <property type="entry name" value="P-loop_NTPase"/>
</dbReference>
<proteinExistence type="predicted"/>
<accession>A0A840WPE2</accession>
<dbReference type="EMBL" id="JACIJS010000004">
    <property type="protein sequence ID" value="MBB5515512.1"/>
    <property type="molecule type" value="Genomic_DNA"/>
</dbReference>
<dbReference type="Gene3D" id="3.40.50.300">
    <property type="entry name" value="P-loop containing nucleotide triphosphate hydrolases"/>
    <property type="match status" value="1"/>
</dbReference>
<dbReference type="RefSeq" id="WP_246413663.1">
    <property type="nucleotide sequence ID" value="NZ_JACIJS010000004.1"/>
</dbReference>
<protein>
    <submittedName>
        <fullName evidence="1">Protein ImuA</fullName>
    </submittedName>
</protein>
<sequence>MRNIVPLSSYRDAGAIPERQAMSGFCDLFPATAEDAGSVGFLLATLTGRSGPILWVRDRMTGAEAGRLYLPQRLGARVLHVSLGRAVDVLQAMEDGLSSGALGAVVGEMWGEPKGLTFTATKRLALRSEAHGVPCWLIRHGAVANLSAARNRWRVASLPSAPNRDDPAAPGDPRWRVELFRSRTQAPGTWVARYDRAQDRLRFMAMSDGDALADATPADRYAVP</sequence>
<dbReference type="AlphaFoldDB" id="A0A840WPE2"/>
<organism evidence="1 2">
    <name type="scientific">Rubricella aquisinus</name>
    <dbReference type="NCBI Taxonomy" id="2028108"/>
    <lineage>
        <taxon>Bacteria</taxon>
        <taxon>Pseudomonadati</taxon>
        <taxon>Pseudomonadota</taxon>
        <taxon>Alphaproteobacteria</taxon>
        <taxon>Rhodobacterales</taxon>
        <taxon>Paracoccaceae</taxon>
        <taxon>Rubricella</taxon>
    </lineage>
</organism>
<name>A0A840WPE2_9RHOB</name>